<evidence type="ECO:0000256" key="5">
    <source>
        <dbReference type="ARBA" id="ARBA00022989"/>
    </source>
</evidence>
<name>A0A6P7ICF4_9TELE</name>
<proteinExistence type="inferred from homology"/>
<comment type="subcellular location">
    <subcellularLocation>
        <location evidence="1">Endosome membrane</location>
        <topology evidence="1">Single-pass type I membrane protein</topology>
    </subcellularLocation>
    <subcellularLocation>
        <location evidence="8">Lysosome membrane</location>
        <topology evidence="8">Single-pass type I membrane protein</topology>
    </subcellularLocation>
</comment>
<dbReference type="OrthoDB" id="9428839at2759"/>
<keyword evidence="7" id="KW-0325">Glycoprotein</keyword>
<sequence length="254" mass="28431">MMLQAHTDGWTLLFLAAFIPGVHLQRNDSSIQPVSDSELHPEVVIYRPVLQPSESIPPTETYMLKDVLGTVCIKATLGAEYIVIEKKPWYFSLDPSRVRTSGYCGTEDAVLSLTLPDNAASLQFNFRKDKDAFYVVKVTAHLAYPICQGCANKSYLGLLAHEKLFRTTNGQSFNCKSESLLLLSSQLSIKLVPLQMQAFSLRKGQYGKEMECWADFNKRVIPIIVGATVVGLLLIAVLTFLVVRDRRRQGYDPL</sequence>
<keyword evidence="5 9" id="KW-1133">Transmembrane helix</keyword>
<evidence type="ECO:0000256" key="10">
    <source>
        <dbReference type="SAM" id="SignalP"/>
    </source>
</evidence>
<dbReference type="PANTHER" id="PTHR11506:SF30">
    <property type="entry name" value="LYSOSOME-ASSOCIATED MEMBRANE GLYCOPROTEIN 3"/>
    <property type="match status" value="1"/>
</dbReference>
<evidence type="ECO:0000256" key="8">
    <source>
        <dbReference type="PROSITE-ProRule" id="PRU00740"/>
    </source>
</evidence>
<keyword evidence="8" id="KW-1015">Disulfide bond</keyword>
<keyword evidence="4" id="KW-0967">Endosome</keyword>
<keyword evidence="2 8" id="KW-0812">Transmembrane</keyword>
<gene>
    <name evidence="13" type="primary">lamp3</name>
</gene>
<dbReference type="RefSeq" id="XP_028260577.1">
    <property type="nucleotide sequence ID" value="XM_028404776.1"/>
</dbReference>
<comment type="similarity">
    <text evidence="8">Belongs to the LAMP family.</text>
</comment>
<dbReference type="InterPro" id="IPR048528">
    <property type="entry name" value="Lamp2-like_luminal"/>
</dbReference>
<keyword evidence="12" id="KW-1185">Reference proteome</keyword>
<organism evidence="12 13">
    <name type="scientific">Parambassis ranga</name>
    <name type="common">Indian glassy fish</name>
    <dbReference type="NCBI Taxonomy" id="210632"/>
    <lineage>
        <taxon>Eukaryota</taxon>
        <taxon>Metazoa</taxon>
        <taxon>Chordata</taxon>
        <taxon>Craniata</taxon>
        <taxon>Vertebrata</taxon>
        <taxon>Euteleostomi</taxon>
        <taxon>Actinopterygii</taxon>
        <taxon>Neopterygii</taxon>
        <taxon>Teleostei</taxon>
        <taxon>Neoteleostei</taxon>
        <taxon>Acanthomorphata</taxon>
        <taxon>Ovalentaria</taxon>
        <taxon>Ambassidae</taxon>
        <taxon>Parambassis</taxon>
    </lineage>
</organism>
<reference evidence="13" key="1">
    <citation type="submission" date="2025-08" db="UniProtKB">
        <authorList>
            <consortium name="RefSeq"/>
        </authorList>
    </citation>
    <scope>IDENTIFICATION</scope>
</reference>
<dbReference type="PANTHER" id="PTHR11506">
    <property type="entry name" value="LYSOSOME-ASSOCIATED MEMBRANE GLYCOPROTEIN"/>
    <property type="match status" value="1"/>
</dbReference>
<feature type="transmembrane region" description="Helical" evidence="9">
    <location>
        <begin position="220"/>
        <end position="243"/>
    </location>
</feature>
<evidence type="ECO:0000256" key="9">
    <source>
        <dbReference type="SAM" id="Phobius"/>
    </source>
</evidence>
<keyword evidence="8" id="KW-0458">Lysosome</keyword>
<dbReference type="InterPro" id="IPR002000">
    <property type="entry name" value="Lysosome-assoc_membr_glycop"/>
</dbReference>
<dbReference type="Pfam" id="PF01299">
    <property type="entry name" value="Lamp2-like_luminal"/>
    <property type="match status" value="1"/>
</dbReference>
<dbReference type="PROSITE" id="PS51407">
    <property type="entry name" value="LAMP_3"/>
    <property type="match status" value="1"/>
</dbReference>
<dbReference type="AlphaFoldDB" id="A0A6P7ICF4"/>
<evidence type="ECO:0000256" key="3">
    <source>
        <dbReference type="ARBA" id="ARBA00022729"/>
    </source>
</evidence>
<dbReference type="GO" id="GO:0072594">
    <property type="term" value="P:establishment of protein localization to organelle"/>
    <property type="evidence" value="ECO:0007669"/>
    <property type="project" value="TreeGrafter"/>
</dbReference>
<keyword evidence="6 8" id="KW-0472">Membrane</keyword>
<dbReference type="PRINTS" id="PR00336">
    <property type="entry name" value="LYSASSOCTDMP"/>
</dbReference>
<dbReference type="GO" id="GO:0005886">
    <property type="term" value="C:plasma membrane"/>
    <property type="evidence" value="ECO:0007669"/>
    <property type="project" value="TreeGrafter"/>
</dbReference>
<evidence type="ECO:0000256" key="4">
    <source>
        <dbReference type="ARBA" id="ARBA00022753"/>
    </source>
</evidence>
<dbReference type="GO" id="GO:0005765">
    <property type="term" value="C:lysosomal membrane"/>
    <property type="evidence" value="ECO:0007669"/>
    <property type="project" value="UniProtKB-SubCell"/>
</dbReference>
<dbReference type="Gene3D" id="2.40.160.110">
    <property type="match status" value="1"/>
</dbReference>
<dbReference type="InParanoid" id="A0A6P7ICF4"/>
<evidence type="ECO:0000256" key="1">
    <source>
        <dbReference type="ARBA" id="ARBA00004530"/>
    </source>
</evidence>
<accession>A0A6P7ICF4</accession>
<evidence type="ECO:0000313" key="13">
    <source>
        <dbReference type="RefSeq" id="XP_028260577.1"/>
    </source>
</evidence>
<dbReference type="Proteomes" id="UP000515145">
    <property type="component" value="Chromosome 4"/>
</dbReference>
<evidence type="ECO:0000256" key="2">
    <source>
        <dbReference type="ARBA" id="ARBA00022692"/>
    </source>
</evidence>
<comment type="caution">
    <text evidence="8">Lacks conserved residue(s) required for the propagation of feature annotation.</text>
</comment>
<dbReference type="GeneID" id="114435168"/>
<feature type="signal peptide" evidence="10">
    <location>
        <begin position="1"/>
        <end position="24"/>
    </location>
</feature>
<keyword evidence="3 10" id="KW-0732">Signal</keyword>
<dbReference type="GO" id="GO:0031902">
    <property type="term" value="C:late endosome membrane"/>
    <property type="evidence" value="ECO:0007669"/>
    <property type="project" value="TreeGrafter"/>
</dbReference>
<feature type="domain" description="Lysosome-associated membrane glycoprotein 2-like luminal" evidence="11">
    <location>
        <begin position="58"/>
        <end position="201"/>
    </location>
</feature>
<feature type="disulfide bond" evidence="8">
    <location>
        <begin position="175"/>
        <end position="212"/>
    </location>
</feature>
<evidence type="ECO:0000256" key="7">
    <source>
        <dbReference type="ARBA" id="ARBA00023180"/>
    </source>
</evidence>
<protein>
    <submittedName>
        <fullName evidence="13">Lysosome-associated membrane glycoprotein 3</fullName>
    </submittedName>
</protein>
<feature type="chain" id="PRO_5027671734" evidence="10">
    <location>
        <begin position="25"/>
        <end position="254"/>
    </location>
</feature>
<evidence type="ECO:0000259" key="11">
    <source>
        <dbReference type="Pfam" id="PF01299"/>
    </source>
</evidence>
<evidence type="ECO:0000313" key="12">
    <source>
        <dbReference type="Proteomes" id="UP000515145"/>
    </source>
</evidence>
<evidence type="ECO:0000256" key="6">
    <source>
        <dbReference type="ARBA" id="ARBA00023136"/>
    </source>
</evidence>
<dbReference type="CTD" id="27074"/>